<sequence length="70" mass="8213">MKHFILRESAPLSHHIIQLLDCQCPRFLMTMVEVKSEPYCFCGTTRAAIFTRKYRFHTVKLCSIGFYLPS</sequence>
<reference evidence="1" key="2">
    <citation type="submission" date="2018-03" db="EMBL/GenBank/DDBJ databases">
        <title>The Triticum urartu genome reveals the dynamic nature of wheat genome evolution.</title>
        <authorList>
            <person name="Ling H."/>
            <person name="Ma B."/>
            <person name="Shi X."/>
            <person name="Liu H."/>
            <person name="Dong L."/>
            <person name="Sun H."/>
            <person name="Cao Y."/>
            <person name="Gao Q."/>
            <person name="Zheng S."/>
            <person name="Li Y."/>
            <person name="Yu Y."/>
            <person name="Du H."/>
            <person name="Qi M."/>
            <person name="Li Y."/>
            <person name="Yu H."/>
            <person name="Cui Y."/>
            <person name="Wang N."/>
            <person name="Chen C."/>
            <person name="Wu H."/>
            <person name="Zhao Y."/>
            <person name="Zhang J."/>
            <person name="Li Y."/>
            <person name="Zhou W."/>
            <person name="Zhang B."/>
            <person name="Hu W."/>
            <person name="Eijk M."/>
            <person name="Tang J."/>
            <person name="Witsenboer H."/>
            <person name="Zhao S."/>
            <person name="Li Z."/>
            <person name="Zhang A."/>
            <person name="Wang D."/>
            <person name="Liang C."/>
        </authorList>
    </citation>
    <scope>NUCLEOTIDE SEQUENCE [LARGE SCALE GENOMIC DNA]</scope>
    <source>
        <strain evidence="1">cv. G1812</strain>
    </source>
</reference>
<dbReference type="Proteomes" id="UP000015106">
    <property type="component" value="Chromosome 3"/>
</dbReference>
<keyword evidence="2" id="KW-1185">Reference proteome</keyword>
<proteinExistence type="predicted"/>
<reference evidence="2" key="1">
    <citation type="journal article" date="2013" name="Nature">
        <title>Draft genome of the wheat A-genome progenitor Triticum urartu.</title>
        <authorList>
            <person name="Ling H.Q."/>
            <person name="Zhao S."/>
            <person name="Liu D."/>
            <person name="Wang J."/>
            <person name="Sun H."/>
            <person name="Zhang C."/>
            <person name="Fan H."/>
            <person name="Li D."/>
            <person name="Dong L."/>
            <person name="Tao Y."/>
            <person name="Gao C."/>
            <person name="Wu H."/>
            <person name="Li Y."/>
            <person name="Cui Y."/>
            <person name="Guo X."/>
            <person name="Zheng S."/>
            <person name="Wang B."/>
            <person name="Yu K."/>
            <person name="Liang Q."/>
            <person name="Yang W."/>
            <person name="Lou X."/>
            <person name="Chen J."/>
            <person name="Feng M."/>
            <person name="Jian J."/>
            <person name="Zhang X."/>
            <person name="Luo G."/>
            <person name="Jiang Y."/>
            <person name="Liu J."/>
            <person name="Wang Z."/>
            <person name="Sha Y."/>
            <person name="Zhang B."/>
            <person name="Wu H."/>
            <person name="Tang D."/>
            <person name="Shen Q."/>
            <person name="Xue P."/>
            <person name="Zou S."/>
            <person name="Wang X."/>
            <person name="Liu X."/>
            <person name="Wang F."/>
            <person name="Yang Y."/>
            <person name="An X."/>
            <person name="Dong Z."/>
            <person name="Zhang K."/>
            <person name="Zhang X."/>
            <person name="Luo M.C."/>
            <person name="Dvorak J."/>
            <person name="Tong Y."/>
            <person name="Wang J."/>
            <person name="Yang H."/>
            <person name="Li Z."/>
            <person name="Wang D."/>
            <person name="Zhang A."/>
            <person name="Wang J."/>
        </authorList>
    </citation>
    <scope>NUCLEOTIDE SEQUENCE</scope>
    <source>
        <strain evidence="2">cv. G1812</strain>
    </source>
</reference>
<accession>A0A8R7PQW6</accession>
<evidence type="ECO:0000313" key="2">
    <source>
        <dbReference type="Proteomes" id="UP000015106"/>
    </source>
</evidence>
<dbReference type="AlphaFoldDB" id="A0A8R7PQW6"/>
<evidence type="ECO:0000313" key="1">
    <source>
        <dbReference type="EnsemblPlants" id="TuG1812G0300001814.01.T01.cds388434"/>
    </source>
</evidence>
<protein>
    <submittedName>
        <fullName evidence="1">Uncharacterized protein</fullName>
    </submittedName>
</protein>
<organism evidence="1 2">
    <name type="scientific">Triticum urartu</name>
    <name type="common">Red wild einkorn</name>
    <name type="synonym">Crithodium urartu</name>
    <dbReference type="NCBI Taxonomy" id="4572"/>
    <lineage>
        <taxon>Eukaryota</taxon>
        <taxon>Viridiplantae</taxon>
        <taxon>Streptophyta</taxon>
        <taxon>Embryophyta</taxon>
        <taxon>Tracheophyta</taxon>
        <taxon>Spermatophyta</taxon>
        <taxon>Magnoliopsida</taxon>
        <taxon>Liliopsida</taxon>
        <taxon>Poales</taxon>
        <taxon>Poaceae</taxon>
        <taxon>BOP clade</taxon>
        <taxon>Pooideae</taxon>
        <taxon>Triticodae</taxon>
        <taxon>Triticeae</taxon>
        <taxon>Triticinae</taxon>
        <taxon>Triticum</taxon>
    </lineage>
</organism>
<dbReference type="Gramene" id="TuG1812G0300001814.01.T01">
    <property type="protein sequence ID" value="TuG1812G0300001814.01.T01.cds388434"/>
    <property type="gene ID" value="TuG1812G0300001814.01"/>
</dbReference>
<name>A0A8R7PQW6_TRIUA</name>
<reference evidence="1" key="3">
    <citation type="submission" date="2022-06" db="UniProtKB">
        <authorList>
            <consortium name="EnsemblPlants"/>
        </authorList>
    </citation>
    <scope>IDENTIFICATION</scope>
</reference>
<dbReference type="EnsemblPlants" id="TuG1812G0300001814.01.T01">
    <property type="protein sequence ID" value="TuG1812G0300001814.01.T01.cds388434"/>
    <property type="gene ID" value="TuG1812G0300001814.01"/>
</dbReference>